<sequence length="453" mass="52447">MPSQLKNQLILLAGEANDKRMTFYAQDIESDYVVLNITARNHASMKIFWTTLQAQLEDFYPVLPKDPQVKYEILPSDGGFDENAIQLSWNISDTIKNSIEENSNSKTSKYRFCAVVSRRPQEYNMCDELNENIESIHCVNQNFDRMKIEHLRNGRNYHINLFVRDTHTGGIASYNSLEIFLHKNSNSSKEISSIFRGKKSKSSKRNNQRLYDSKLEHGKLGPTKGAIQNYNFQIYQENSKRVLLILHSCDGYIRVAIYRNGKLLKKSEPFTGFRRFLIMNAHYGNLAVQVINDDYKPKSFRLWASIKPEKSPYPMLPEDTSVKEANRTCNSVTLQWLKSSNTNVRYCIYSKKENINYLEELVSQKTPNFCKESFAEEQLVGCYNQMDVPSFSSLLPGKHDLTVQENVNEILETTIGNLDADSLYRFDMLARPMDKSNNMELPYRTVWVRTKAC</sequence>
<feature type="region of interest" description="Disordered" evidence="4">
    <location>
        <begin position="192"/>
        <end position="213"/>
    </location>
</feature>
<keyword evidence="7" id="KW-1185">Reference proteome</keyword>
<protein>
    <submittedName>
        <fullName evidence="8">Protein NDNF C-terminal domain-containing protein</fullName>
    </submittedName>
</protein>
<evidence type="ECO:0000259" key="6">
    <source>
        <dbReference type="Pfam" id="PF24354"/>
    </source>
</evidence>
<proteinExistence type="predicted"/>
<dbReference type="InterPro" id="IPR056225">
    <property type="entry name" value="NDNF_N"/>
</dbReference>
<comment type="subcellular location">
    <subcellularLocation>
        <location evidence="1">Secreted</location>
    </subcellularLocation>
</comment>
<accession>A0A914E9K8</accession>
<dbReference type="InterPro" id="IPR019326">
    <property type="entry name" value="NDNF"/>
</dbReference>
<dbReference type="Pfam" id="PF24354">
    <property type="entry name" value="NDNF_N"/>
    <property type="match status" value="1"/>
</dbReference>
<evidence type="ECO:0000256" key="1">
    <source>
        <dbReference type="ARBA" id="ARBA00004613"/>
    </source>
</evidence>
<dbReference type="WBParaSite" id="ACRNAN_scaffold6275.g8282.t1">
    <property type="protein sequence ID" value="ACRNAN_scaffold6275.g8282.t1"/>
    <property type="gene ID" value="ACRNAN_scaffold6275.g8282"/>
</dbReference>
<dbReference type="AlphaFoldDB" id="A0A914E9K8"/>
<feature type="compositionally biased region" description="Basic residues" evidence="4">
    <location>
        <begin position="196"/>
        <end position="207"/>
    </location>
</feature>
<dbReference type="InterPro" id="IPR045805">
    <property type="entry name" value="NDNF_C"/>
</dbReference>
<dbReference type="PANTHER" id="PTHR14619:SF3">
    <property type="entry name" value="PROTEIN NDNF"/>
    <property type="match status" value="1"/>
</dbReference>
<dbReference type="PANTHER" id="PTHR14619">
    <property type="entry name" value="NEURON-DERIVED NEUROTROPHIC FACTOR"/>
    <property type="match status" value="1"/>
</dbReference>
<dbReference type="GO" id="GO:0005576">
    <property type="term" value="C:extracellular region"/>
    <property type="evidence" value="ECO:0007669"/>
    <property type="project" value="UniProtKB-SubCell"/>
</dbReference>
<evidence type="ECO:0000256" key="2">
    <source>
        <dbReference type="ARBA" id="ARBA00022525"/>
    </source>
</evidence>
<name>A0A914E9K8_9BILA</name>
<feature type="domain" description="Protein NDNF C-terminal" evidence="5">
    <location>
        <begin position="267"/>
        <end position="370"/>
    </location>
</feature>
<evidence type="ECO:0000259" key="5">
    <source>
        <dbReference type="Pfam" id="PF19433"/>
    </source>
</evidence>
<evidence type="ECO:0000313" key="7">
    <source>
        <dbReference type="Proteomes" id="UP000887540"/>
    </source>
</evidence>
<dbReference type="Proteomes" id="UP000887540">
    <property type="component" value="Unplaced"/>
</dbReference>
<keyword evidence="3" id="KW-0677">Repeat</keyword>
<evidence type="ECO:0000256" key="4">
    <source>
        <dbReference type="SAM" id="MobiDB-lite"/>
    </source>
</evidence>
<reference evidence="8" key="1">
    <citation type="submission" date="2022-11" db="UniProtKB">
        <authorList>
            <consortium name="WormBaseParasite"/>
        </authorList>
    </citation>
    <scope>IDENTIFICATION</scope>
</reference>
<dbReference type="Pfam" id="PF19433">
    <property type="entry name" value="NDNF_C"/>
    <property type="match status" value="1"/>
</dbReference>
<evidence type="ECO:0000256" key="3">
    <source>
        <dbReference type="ARBA" id="ARBA00022737"/>
    </source>
</evidence>
<organism evidence="7 8">
    <name type="scientific">Acrobeloides nanus</name>
    <dbReference type="NCBI Taxonomy" id="290746"/>
    <lineage>
        <taxon>Eukaryota</taxon>
        <taxon>Metazoa</taxon>
        <taxon>Ecdysozoa</taxon>
        <taxon>Nematoda</taxon>
        <taxon>Chromadorea</taxon>
        <taxon>Rhabditida</taxon>
        <taxon>Tylenchina</taxon>
        <taxon>Cephalobomorpha</taxon>
        <taxon>Cephaloboidea</taxon>
        <taxon>Cephalobidae</taxon>
        <taxon>Acrobeloides</taxon>
    </lineage>
</organism>
<evidence type="ECO:0000313" key="8">
    <source>
        <dbReference type="WBParaSite" id="ACRNAN_scaffold6275.g8282.t1"/>
    </source>
</evidence>
<feature type="domain" description="Neuron-derived neurotrophic factor N-terminal" evidence="6">
    <location>
        <begin position="5"/>
        <end position="57"/>
    </location>
</feature>
<keyword evidence="2" id="KW-0964">Secreted</keyword>